<comment type="PTM">
    <text evidence="1">Carboxylation allows a single lysine to coordinate two zinc ions.</text>
</comment>
<protein>
    <recommendedName>
        <fullName evidence="1">Isoaspartyl dipeptidase</fullName>
        <ecNumber evidence="1">3.4.19.-</ecNumber>
    </recommendedName>
</protein>
<dbReference type="Pfam" id="PF01979">
    <property type="entry name" value="Amidohydro_1"/>
    <property type="match status" value="1"/>
</dbReference>
<dbReference type="InterPro" id="IPR006680">
    <property type="entry name" value="Amidohydro-rel"/>
</dbReference>
<dbReference type="RefSeq" id="WP_184662478.1">
    <property type="nucleotide sequence ID" value="NZ_JACHHB010000001.1"/>
</dbReference>
<keyword evidence="1 4" id="KW-0862">Zinc</keyword>
<comment type="caution">
    <text evidence="6">The sequence shown here is derived from an EMBL/GenBank/DDBJ whole genome shotgun (WGS) entry which is preliminary data.</text>
</comment>
<keyword evidence="1 4" id="KW-0479">Metal-binding</keyword>
<evidence type="ECO:0000256" key="1">
    <source>
        <dbReference type="PIRNR" id="PIRNR001238"/>
    </source>
</evidence>
<dbReference type="InterPro" id="IPR050378">
    <property type="entry name" value="Metallo-dep_Hydrolases_sf"/>
</dbReference>
<sequence>MFTLIKQADVYAPESMGVKDVLITAGTISKVADHIELPTGWGDVDVIDAKGKKLVPGFIDGHVHILGGGGEGGYHTRTPELMLSDAIKAGVTSVIGVIGTDGTTRTMASLVAKANGLEAEGVTCYCLTGNYHVPVRTLMDSVEDDILLVDRIIGSGEIAIADHRSSQPTVGQLAKIASQSRVGGMLSGKSGIVNVHVGGGDDQLSLLEEVIETTNVPIQQFIPTHMNRSASLLEAGIEFAKKGGRLDFTTSTVPKFLEEGEVTCGQALKTLLDEGIDIEQITFTSDAQGSLPTFDEHGHFVGLKIGRMDSLFEAVRDAVLTQDIALSTALKVVTTSPAQAFQLDKKGEIIEGNDADFVMLDEQLHVDTVIARGKVMMEGGEVIVRGTFE</sequence>
<feature type="binding site" evidence="3">
    <location>
        <position position="164"/>
    </location>
    <ligand>
        <name>substrate</name>
    </ligand>
</feature>
<feature type="binding site" evidence="4">
    <location>
        <position position="196"/>
    </location>
    <ligand>
        <name>Zn(2+)</name>
        <dbReference type="ChEBI" id="CHEBI:29105"/>
        <label>2</label>
        <note>catalytic</note>
    </ligand>
</feature>
<dbReference type="InterPro" id="IPR011059">
    <property type="entry name" value="Metal-dep_hydrolase_composite"/>
</dbReference>
<dbReference type="GO" id="GO:0008237">
    <property type="term" value="F:metallopeptidase activity"/>
    <property type="evidence" value="ECO:0007669"/>
    <property type="project" value="UniProtKB-KW"/>
</dbReference>
<gene>
    <name evidence="6" type="ORF">HNQ41_000135</name>
</gene>
<feature type="binding site" evidence="4">
    <location>
        <position position="62"/>
    </location>
    <ligand>
        <name>Zn(2+)</name>
        <dbReference type="ChEBI" id="CHEBI:29105"/>
        <label>1</label>
        <note>catalytic</note>
    </ligand>
</feature>
<dbReference type="PANTHER" id="PTHR11647:SF1">
    <property type="entry name" value="COLLAPSIN RESPONSE MEDIATOR PROTEIN"/>
    <property type="match status" value="1"/>
</dbReference>
<evidence type="ECO:0000313" key="7">
    <source>
        <dbReference type="Proteomes" id="UP000551878"/>
    </source>
</evidence>
<comment type="cofactor">
    <cofactor evidence="1 4">
        <name>Zn(2+)</name>
        <dbReference type="ChEBI" id="CHEBI:29105"/>
    </cofactor>
    <text evidence="1 4">Binds 2 Zn(2+) ions per subunit.</text>
</comment>
<feature type="binding site" evidence="4">
    <location>
        <position position="225"/>
    </location>
    <ligand>
        <name>Zn(2+)</name>
        <dbReference type="ChEBI" id="CHEBI:29105"/>
        <label>2</label>
        <note>catalytic</note>
    </ligand>
</feature>
<dbReference type="NCBIfam" id="TIGR01975">
    <property type="entry name" value="isoAsp_dipep"/>
    <property type="match status" value="1"/>
</dbReference>
<evidence type="ECO:0000256" key="3">
    <source>
        <dbReference type="PIRSR" id="PIRSR001238-2"/>
    </source>
</evidence>
<evidence type="ECO:0000313" key="6">
    <source>
        <dbReference type="EMBL" id="MBB5171995.1"/>
    </source>
</evidence>
<comment type="subcellular location">
    <subcellularLocation>
        <location evidence="1">Cytoplasm</location>
    </subcellularLocation>
</comment>
<feature type="binding site" evidence="4">
    <location>
        <position position="286"/>
    </location>
    <ligand>
        <name>Zn(2+)</name>
        <dbReference type="ChEBI" id="CHEBI:29105"/>
        <label>1</label>
        <note>catalytic</note>
    </ligand>
</feature>
<dbReference type="InterPro" id="IPR032466">
    <property type="entry name" value="Metal_Hydrolase"/>
</dbReference>
<dbReference type="GO" id="GO:0016810">
    <property type="term" value="F:hydrolase activity, acting on carbon-nitrogen (but not peptide) bonds"/>
    <property type="evidence" value="ECO:0007669"/>
    <property type="project" value="InterPro"/>
</dbReference>
<feature type="binding site" evidence="3">
    <location>
        <position position="100"/>
    </location>
    <ligand>
        <name>substrate</name>
    </ligand>
</feature>
<keyword evidence="1" id="KW-0482">Metalloprotease</keyword>
<dbReference type="EMBL" id="JACHHB010000001">
    <property type="protein sequence ID" value="MBB5171995.1"/>
    <property type="molecule type" value="Genomic_DNA"/>
</dbReference>
<evidence type="ECO:0000256" key="4">
    <source>
        <dbReference type="PIRSR" id="PIRSR001238-3"/>
    </source>
</evidence>
<dbReference type="GO" id="GO:0008798">
    <property type="term" value="F:beta-aspartyl-peptidase activity"/>
    <property type="evidence" value="ECO:0007669"/>
    <property type="project" value="InterPro"/>
</dbReference>
<feature type="binding site" evidence="3">
    <location>
        <position position="131"/>
    </location>
    <ligand>
        <name>substrate</name>
    </ligand>
</feature>
<dbReference type="Gene3D" id="3.20.20.140">
    <property type="entry name" value="Metal-dependent hydrolases"/>
    <property type="match status" value="1"/>
</dbReference>
<keyword evidence="1" id="KW-0645">Protease</keyword>
<dbReference type="SUPFAM" id="SSF51556">
    <property type="entry name" value="Metallo-dependent hydrolases"/>
    <property type="match status" value="1"/>
</dbReference>
<feature type="binding site" evidence="4">
    <location>
        <position position="64"/>
    </location>
    <ligand>
        <name>Zn(2+)</name>
        <dbReference type="ChEBI" id="CHEBI:29105"/>
        <label>1</label>
        <note>catalytic</note>
    </ligand>
</feature>
<dbReference type="GO" id="GO:0005737">
    <property type="term" value="C:cytoplasm"/>
    <property type="evidence" value="ECO:0007669"/>
    <property type="project" value="UniProtKB-SubCell"/>
</dbReference>
<dbReference type="SUPFAM" id="SSF51338">
    <property type="entry name" value="Composite domain of metallo-dependent hydrolases"/>
    <property type="match status" value="1"/>
</dbReference>
<keyword evidence="1 6" id="KW-0378">Hydrolase</keyword>
<dbReference type="GO" id="GO:0046872">
    <property type="term" value="F:metal ion binding"/>
    <property type="evidence" value="ECO:0007669"/>
    <property type="project" value="UniProtKB-KW"/>
</dbReference>
<dbReference type="PANTHER" id="PTHR11647">
    <property type="entry name" value="HYDRANTOINASE/DIHYDROPYRIMIDINASE FAMILY MEMBER"/>
    <property type="match status" value="1"/>
</dbReference>
<dbReference type="Gene3D" id="2.30.40.10">
    <property type="entry name" value="Urease, subunit C, domain 1"/>
    <property type="match status" value="1"/>
</dbReference>
<dbReference type="GO" id="GO:0006508">
    <property type="term" value="P:proteolysis"/>
    <property type="evidence" value="ECO:0007669"/>
    <property type="project" value="UniProtKB-KW"/>
</dbReference>
<keyword evidence="7" id="KW-1185">Reference proteome</keyword>
<dbReference type="PIRSF" id="PIRSF001238">
    <property type="entry name" value="IadA"/>
    <property type="match status" value="1"/>
</dbReference>
<name>A0A840QIS1_9BACI</name>
<feature type="active site" description="Proton acceptor" evidence="2">
    <location>
        <position position="286"/>
    </location>
</feature>
<dbReference type="Proteomes" id="UP000551878">
    <property type="component" value="Unassembled WGS sequence"/>
</dbReference>
<evidence type="ECO:0000256" key="2">
    <source>
        <dbReference type="PIRSR" id="PIRSR001238-1"/>
    </source>
</evidence>
<accession>A0A840QIS1</accession>
<comment type="similarity">
    <text evidence="1">Belongs to the peptidase M38 family.</text>
</comment>
<comment type="function">
    <text evidence="1">Catalyzes the hydrolytic cleavage of a subset of L-isoaspartyl (L-beta-aspartyl) dipeptides. Used to degrade proteins damaged by L-isoaspartyl residues formation.</text>
</comment>
<reference evidence="6 7" key="1">
    <citation type="submission" date="2020-08" db="EMBL/GenBank/DDBJ databases">
        <title>Genomic Encyclopedia of Type Strains, Phase IV (KMG-IV): sequencing the most valuable type-strain genomes for metagenomic binning, comparative biology and taxonomic classification.</title>
        <authorList>
            <person name="Goeker M."/>
        </authorList>
    </citation>
    <scope>NUCLEOTIDE SEQUENCE [LARGE SCALE GENOMIC DNA]</scope>
    <source>
        <strain evidence="6 7">DSM 24696</strain>
    </source>
</reference>
<proteinExistence type="inferred from homology"/>
<evidence type="ECO:0000259" key="5">
    <source>
        <dbReference type="Pfam" id="PF01979"/>
    </source>
</evidence>
<dbReference type="EC" id="3.4.19.-" evidence="1"/>
<feature type="binding site" evidence="3">
    <location>
        <position position="290"/>
    </location>
    <ligand>
        <name>substrate</name>
    </ligand>
</feature>
<feature type="domain" description="Amidohydrolase-related" evidence="5">
    <location>
        <begin position="54"/>
        <end position="375"/>
    </location>
</feature>
<feature type="binding site" evidence="3">
    <location>
        <begin position="69"/>
        <end position="71"/>
    </location>
    <ligand>
        <name>substrate</name>
    </ligand>
</feature>
<feature type="binding site" evidence="3">
    <location>
        <position position="228"/>
    </location>
    <ligand>
        <name>substrate</name>
    </ligand>
</feature>
<organism evidence="6 7">
    <name type="scientific">Texcoconibacillus texcoconensis</name>
    <dbReference type="NCBI Taxonomy" id="1095777"/>
    <lineage>
        <taxon>Bacteria</taxon>
        <taxon>Bacillati</taxon>
        <taxon>Bacillota</taxon>
        <taxon>Bacilli</taxon>
        <taxon>Bacillales</taxon>
        <taxon>Bacillaceae</taxon>
        <taxon>Texcoconibacillus</taxon>
    </lineage>
</organism>
<dbReference type="AlphaFoldDB" id="A0A840QIS1"/>
<dbReference type="InterPro" id="IPR010229">
    <property type="entry name" value="Pept_M38_dipep"/>
</dbReference>